<feature type="signal peptide" evidence="1">
    <location>
        <begin position="1"/>
        <end position="26"/>
    </location>
</feature>
<sequence>MGFGSKWLGWMWSCISSAKFSVLVNGVPTGFFPSSKGLRQGDPLSPYFFILGMDVLDALIRRAVAGATSQISLEASDNGNMGKRSWLESKEGLWASEWGVEGNWKETDWCWDNMGFIVGKGSKINFGLMFGVRYKAVPKLPPPICYGFS</sequence>
<accession>A0A438I8H6</accession>
<dbReference type="InterPro" id="IPR052343">
    <property type="entry name" value="Retrotransposon-Effector_Assoc"/>
</dbReference>
<keyword evidence="1" id="KW-0732">Signal</keyword>
<dbReference type="Proteomes" id="UP000288805">
    <property type="component" value="Unassembled WGS sequence"/>
</dbReference>
<organism evidence="2 3">
    <name type="scientific">Vitis vinifera</name>
    <name type="common">Grape</name>
    <dbReference type="NCBI Taxonomy" id="29760"/>
    <lineage>
        <taxon>Eukaryota</taxon>
        <taxon>Viridiplantae</taxon>
        <taxon>Streptophyta</taxon>
        <taxon>Embryophyta</taxon>
        <taxon>Tracheophyta</taxon>
        <taxon>Spermatophyta</taxon>
        <taxon>Magnoliopsida</taxon>
        <taxon>eudicotyledons</taxon>
        <taxon>Gunneridae</taxon>
        <taxon>Pentapetalae</taxon>
        <taxon>rosids</taxon>
        <taxon>Vitales</taxon>
        <taxon>Vitaceae</taxon>
        <taxon>Viteae</taxon>
        <taxon>Vitis</taxon>
    </lineage>
</organism>
<name>A0A438I8H6_VITVI</name>
<dbReference type="EMBL" id="QGNW01000132">
    <property type="protein sequence ID" value="RVW93013.1"/>
    <property type="molecule type" value="Genomic_DNA"/>
</dbReference>
<dbReference type="AlphaFoldDB" id="A0A438I8H6"/>
<evidence type="ECO:0000256" key="1">
    <source>
        <dbReference type="SAM" id="SignalP"/>
    </source>
</evidence>
<proteinExistence type="predicted"/>
<comment type="caution">
    <text evidence="2">The sequence shown here is derived from an EMBL/GenBank/DDBJ whole genome shotgun (WGS) entry which is preliminary data.</text>
</comment>
<evidence type="ECO:0000313" key="2">
    <source>
        <dbReference type="EMBL" id="RVW93013.1"/>
    </source>
</evidence>
<gene>
    <name evidence="2" type="ORF">CK203_032808</name>
</gene>
<dbReference type="PANTHER" id="PTHR46890">
    <property type="entry name" value="NON-LTR RETROLELEMENT REVERSE TRANSCRIPTASE-LIKE PROTEIN-RELATED"/>
    <property type="match status" value="1"/>
</dbReference>
<dbReference type="PANTHER" id="PTHR46890:SF41">
    <property type="entry name" value="RNA BINDING _ RNA-DIRECTED DNA POLYMERASE"/>
    <property type="match status" value="1"/>
</dbReference>
<evidence type="ECO:0000313" key="3">
    <source>
        <dbReference type="Proteomes" id="UP000288805"/>
    </source>
</evidence>
<protein>
    <submittedName>
        <fullName evidence="2">Uncharacterized protein</fullName>
    </submittedName>
</protein>
<reference evidence="2 3" key="1">
    <citation type="journal article" date="2018" name="PLoS Genet.">
        <title>Population sequencing reveals clonal diversity and ancestral inbreeding in the grapevine cultivar Chardonnay.</title>
        <authorList>
            <person name="Roach M.J."/>
            <person name="Johnson D.L."/>
            <person name="Bohlmann J."/>
            <person name="van Vuuren H.J."/>
            <person name="Jones S.J."/>
            <person name="Pretorius I.S."/>
            <person name="Schmidt S.A."/>
            <person name="Borneman A.R."/>
        </authorList>
    </citation>
    <scope>NUCLEOTIDE SEQUENCE [LARGE SCALE GENOMIC DNA]</scope>
    <source>
        <strain evidence="3">cv. Chardonnay</strain>
        <tissue evidence="2">Leaf</tissue>
    </source>
</reference>
<feature type="chain" id="PRO_5019022086" evidence="1">
    <location>
        <begin position="27"/>
        <end position="149"/>
    </location>
</feature>